<evidence type="ECO:0000313" key="3">
    <source>
        <dbReference type="Proteomes" id="UP000271624"/>
    </source>
</evidence>
<dbReference type="Proteomes" id="UP000271624">
    <property type="component" value="Unassembled WGS sequence"/>
</dbReference>
<dbReference type="EMBL" id="RSCL01000020">
    <property type="protein sequence ID" value="RUT01247.1"/>
    <property type="molecule type" value="Genomic_DNA"/>
</dbReference>
<feature type="domain" description="FHA" evidence="1">
    <location>
        <begin position="441"/>
        <end position="492"/>
    </location>
</feature>
<accession>A0A3S1CD98</accession>
<sequence>MPLETMPSLNLAIARLVHAGTNNFAIWVVRAPYSSGHVFHDCVWTPNLTQVWQEWQQLFALHSNLDVSPNASESDKIQSNYSLPIELPQPATGQPTNYAGRLMQYFGNCLWQWVFDGPILNSLEHSRGIAAGQEKSLRLRLEIRDPYLVSVPWEIMQRPGQAAISLSQNVIFSRTTSDVDKLPSLRSDAGLNVLLVLGDDENLQLEAEAELLKRTLTQGTAIGSNSRGYAPCIVTKLIRPTPEELIAALETRAYNVFFYAGHGLRGPDGGILNLHPKATLNGIELAQVLTRTGVKLAVFNSCWGAQPLAVNHQPIPYSSLAEVLIRHGVPAVLGMRDVIADRESLSFIQAFSEALRSRRAIDEAVADARQKLLSLYKFNQPGWTLPVLYLHPEFDGQLIRSLDESITELPTSLPEFRKTFPAASLRLLTDGTKQLLPTPITRIGRTTDNNIIIPDLSVSRQHAQIICRDSFIDTKLEQSYYLRDDSTAGTLIYQSGAWQRIHHEEVPLRSGTQLKFGSSRGDIWEFMIENS</sequence>
<dbReference type="AlphaFoldDB" id="A0A3S1CD98"/>
<dbReference type="InterPro" id="IPR024983">
    <property type="entry name" value="CHAT_dom"/>
</dbReference>
<gene>
    <name evidence="2" type="ORF">DSM106972_067980</name>
</gene>
<reference evidence="2" key="2">
    <citation type="journal article" date="2019" name="Genome Biol. Evol.">
        <title>Day and night: Metabolic profiles and evolutionary relationships of six axenic non-marine cyanobacteria.</title>
        <authorList>
            <person name="Will S.E."/>
            <person name="Henke P."/>
            <person name="Boedeker C."/>
            <person name="Huang S."/>
            <person name="Brinkmann H."/>
            <person name="Rohde M."/>
            <person name="Jarek M."/>
            <person name="Friedl T."/>
            <person name="Seufert S."/>
            <person name="Schumacher M."/>
            <person name="Overmann J."/>
            <person name="Neumann-Schaal M."/>
            <person name="Petersen J."/>
        </authorList>
    </citation>
    <scope>NUCLEOTIDE SEQUENCE [LARGE SCALE GENOMIC DNA]</scope>
    <source>
        <strain evidence="2">PCC 7102</strain>
    </source>
</reference>
<dbReference type="InterPro" id="IPR008984">
    <property type="entry name" value="SMAD_FHA_dom_sf"/>
</dbReference>
<name>A0A3S1CD98_9CYAN</name>
<dbReference type="SMART" id="SM00240">
    <property type="entry name" value="FHA"/>
    <property type="match status" value="1"/>
</dbReference>
<proteinExistence type="predicted"/>
<dbReference type="CDD" id="cd00060">
    <property type="entry name" value="FHA"/>
    <property type="match status" value="1"/>
</dbReference>
<dbReference type="Pfam" id="PF12770">
    <property type="entry name" value="CHAT"/>
    <property type="match status" value="1"/>
</dbReference>
<evidence type="ECO:0000313" key="2">
    <source>
        <dbReference type="EMBL" id="RUT01247.1"/>
    </source>
</evidence>
<organism evidence="2 3">
    <name type="scientific">Dulcicalothrix desertica PCC 7102</name>
    <dbReference type="NCBI Taxonomy" id="232991"/>
    <lineage>
        <taxon>Bacteria</taxon>
        <taxon>Bacillati</taxon>
        <taxon>Cyanobacteriota</taxon>
        <taxon>Cyanophyceae</taxon>
        <taxon>Nostocales</taxon>
        <taxon>Calotrichaceae</taxon>
        <taxon>Dulcicalothrix</taxon>
    </lineage>
</organism>
<evidence type="ECO:0000259" key="1">
    <source>
        <dbReference type="PROSITE" id="PS50006"/>
    </source>
</evidence>
<keyword evidence="3" id="KW-1185">Reference proteome</keyword>
<dbReference type="Gene3D" id="2.60.200.20">
    <property type="match status" value="1"/>
</dbReference>
<dbReference type="Pfam" id="PF00498">
    <property type="entry name" value="FHA"/>
    <property type="match status" value="1"/>
</dbReference>
<comment type="caution">
    <text evidence="2">The sequence shown here is derived from an EMBL/GenBank/DDBJ whole genome shotgun (WGS) entry which is preliminary data.</text>
</comment>
<dbReference type="SUPFAM" id="SSF49879">
    <property type="entry name" value="SMAD/FHA domain"/>
    <property type="match status" value="1"/>
</dbReference>
<protein>
    <recommendedName>
        <fullName evidence="1">FHA domain-containing protein</fullName>
    </recommendedName>
</protein>
<dbReference type="PROSITE" id="PS50006">
    <property type="entry name" value="FHA_DOMAIN"/>
    <property type="match status" value="1"/>
</dbReference>
<dbReference type="InterPro" id="IPR000253">
    <property type="entry name" value="FHA_dom"/>
</dbReference>
<reference evidence="2" key="1">
    <citation type="submission" date="2018-12" db="EMBL/GenBank/DDBJ databases">
        <authorList>
            <person name="Will S."/>
            <person name="Neumann-Schaal M."/>
            <person name="Henke P."/>
        </authorList>
    </citation>
    <scope>NUCLEOTIDE SEQUENCE</scope>
    <source>
        <strain evidence="2">PCC 7102</strain>
    </source>
</reference>